<proteinExistence type="predicted"/>
<dbReference type="GeneID" id="14911418"/>
<dbReference type="RefSeq" id="XP_004333010.1">
    <property type="nucleotide sequence ID" value="XM_004332962.1"/>
</dbReference>
<dbReference type="Proteomes" id="UP000011083">
    <property type="component" value="Unassembled WGS sequence"/>
</dbReference>
<name>L8GD62_ACACF</name>
<dbReference type="VEuPathDB" id="AmoebaDB:ACA1_354350"/>
<dbReference type="KEGG" id="acan:ACA1_354350"/>
<keyword evidence="2" id="KW-1185">Reference proteome</keyword>
<accession>L8GD62</accession>
<protein>
    <submittedName>
        <fullName evidence="1">Uncharacterized protein</fullName>
    </submittedName>
</protein>
<organism evidence="1 2">
    <name type="scientific">Acanthamoeba castellanii (strain ATCC 30010 / Neff)</name>
    <dbReference type="NCBI Taxonomy" id="1257118"/>
    <lineage>
        <taxon>Eukaryota</taxon>
        <taxon>Amoebozoa</taxon>
        <taxon>Discosea</taxon>
        <taxon>Longamoebia</taxon>
        <taxon>Centramoebida</taxon>
        <taxon>Acanthamoebidae</taxon>
        <taxon>Acanthamoeba</taxon>
    </lineage>
</organism>
<sequence length="227" mass="25133">MLISSLKPEEYALALSKLQSLGLPIISNKAPLCSMTGVMGLNIPMDEVNHTTKVLKGAWQARAIHIANNGDFTVITLDALITYLKHKGVILNPMHTSLSMVVPSTWLLLLNDMAAAEAICTLCHVILLGKELDISPWKDGYTQGSNQVYIQGLAEITSCHAVMEFLRHRCVPVTDHFFSQLINGRMALWMTIQFKLATGMNKALELNGRKSFNRKAIAIIKSKMVEE</sequence>
<gene>
    <name evidence="1" type="ORF">ACA1_354350</name>
</gene>
<reference evidence="1 2" key="1">
    <citation type="journal article" date="2013" name="Genome Biol.">
        <title>Genome of Acanthamoeba castellanii highlights extensive lateral gene transfer and early evolution of tyrosine kinase signaling.</title>
        <authorList>
            <person name="Clarke M."/>
            <person name="Lohan A.J."/>
            <person name="Liu B."/>
            <person name="Lagkouvardos I."/>
            <person name="Roy S."/>
            <person name="Zafar N."/>
            <person name="Bertelli C."/>
            <person name="Schilde C."/>
            <person name="Kianianmomeni A."/>
            <person name="Burglin T.R."/>
            <person name="Frech C."/>
            <person name="Turcotte B."/>
            <person name="Kopec K.O."/>
            <person name="Synnott J.M."/>
            <person name="Choo C."/>
            <person name="Paponov I."/>
            <person name="Finkler A."/>
            <person name="Soon Heng Tan C."/>
            <person name="Hutchins A.P."/>
            <person name="Weinmeier T."/>
            <person name="Rattei T."/>
            <person name="Chu J.S."/>
            <person name="Gimenez G."/>
            <person name="Irimia M."/>
            <person name="Rigden D.J."/>
            <person name="Fitzpatrick D.A."/>
            <person name="Lorenzo-Morales J."/>
            <person name="Bateman A."/>
            <person name="Chiu C.H."/>
            <person name="Tang P."/>
            <person name="Hegemann P."/>
            <person name="Fromm H."/>
            <person name="Raoult D."/>
            <person name="Greub G."/>
            <person name="Miranda-Saavedra D."/>
            <person name="Chen N."/>
            <person name="Nash P."/>
            <person name="Ginger M.L."/>
            <person name="Horn M."/>
            <person name="Schaap P."/>
            <person name="Caler L."/>
            <person name="Loftus B."/>
        </authorList>
    </citation>
    <scope>NUCLEOTIDE SEQUENCE [LARGE SCALE GENOMIC DNA]</scope>
    <source>
        <strain evidence="1 2">Neff</strain>
    </source>
</reference>
<evidence type="ECO:0000313" key="1">
    <source>
        <dbReference type="EMBL" id="ELR10997.1"/>
    </source>
</evidence>
<dbReference type="AlphaFoldDB" id="L8GD62"/>
<dbReference type="EMBL" id="KB008167">
    <property type="protein sequence ID" value="ELR10997.1"/>
    <property type="molecule type" value="Genomic_DNA"/>
</dbReference>
<evidence type="ECO:0000313" key="2">
    <source>
        <dbReference type="Proteomes" id="UP000011083"/>
    </source>
</evidence>